<dbReference type="InterPro" id="IPR052345">
    <property type="entry name" value="Rad_response_metalloprotease"/>
</dbReference>
<dbReference type="Gene3D" id="1.10.10.2910">
    <property type="match status" value="1"/>
</dbReference>
<sequence length="400" mass="44662">MTSKTENSKMELATFIDSLMDEFSLLSDEKVAAEAIQDFGSIENALGGIDAEIENAIASLGKDRLSKARAALEESQKNATRLSDPTQAYQQLADFITSEDGFRRLTLAARNGRASSDDDATSAIFDLCELREFKQSSPQPKFGERAKADFILQELGITKPEEIDIEVIAWHLGAKVRYGRLTQCEARIIGSDDVAMITVDEGAPPQRQRFSIGHELGHWIYHRGQTLCCQAGDIELPSDQSNNLERVADRFASELLMPSYLFVPIAQSLGPPSMRVVQQLAEIFKTSRTATAIRLVQLNQRPLCLVSHTKSGRRWFARSRTLSGNWMPSHELRAETAAFGMIFGKSAPKASPRCMNASIWFTRRDASRFNVIEDSFRVQNSEVISLLSVKEEKEFLCQET</sequence>
<evidence type="ECO:0000259" key="1">
    <source>
        <dbReference type="Pfam" id="PF06114"/>
    </source>
</evidence>
<keyword evidence="3" id="KW-1185">Reference proteome</keyword>
<accession>A0ABY7MW25</accession>
<dbReference type="PANTHER" id="PTHR43236">
    <property type="entry name" value="ANTITOXIN HIGA1"/>
    <property type="match status" value="1"/>
</dbReference>
<dbReference type="Pfam" id="PF06114">
    <property type="entry name" value="Peptidase_M78"/>
    <property type="match status" value="1"/>
</dbReference>
<dbReference type="Proteomes" id="UP001179614">
    <property type="component" value="Chromosome"/>
</dbReference>
<dbReference type="EMBL" id="CP089391">
    <property type="protein sequence ID" value="WBL82126.1"/>
    <property type="molecule type" value="Genomic_DNA"/>
</dbReference>
<name>A0ABY7MW25_9BRAD</name>
<evidence type="ECO:0000313" key="2">
    <source>
        <dbReference type="EMBL" id="WBL82126.1"/>
    </source>
</evidence>
<protein>
    <submittedName>
        <fullName evidence="2">ImmA/IrrE family metallo-endopeptidase</fullName>
    </submittedName>
</protein>
<gene>
    <name evidence="2" type="ORF">I3J27_17470</name>
</gene>
<evidence type="ECO:0000313" key="3">
    <source>
        <dbReference type="Proteomes" id="UP001179614"/>
    </source>
</evidence>
<proteinExistence type="predicted"/>
<organism evidence="2 3">
    <name type="scientific">Bradyrhizobium xenonodulans</name>
    <dbReference type="NCBI Taxonomy" id="2736875"/>
    <lineage>
        <taxon>Bacteria</taxon>
        <taxon>Pseudomonadati</taxon>
        <taxon>Pseudomonadota</taxon>
        <taxon>Alphaproteobacteria</taxon>
        <taxon>Hyphomicrobiales</taxon>
        <taxon>Nitrobacteraceae</taxon>
        <taxon>Bradyrhizobium</taxon>
    </lineage>
</organism>
<feature type="domain" description="IrrE N-terminal-like" evidence="1">
    <location>
        <begin position="168"/>
        <end position="295"/>
    </location>
</feature>
<dbReference type="InterPro" id="IPR010359">
    <property type="entry name" value="IrrE_HExxH"/>
</dbReference>
<dbReference type="PANTHER" id="PTHR43236:SF2">
    <property type="entry name" value="BLL0069 PROTEIN"/>
    <property type="match status" value="1"/>
</dbReference>
<reference evidence="2" key="1">
    <citation type="submission" date="2021-12" db="EMBL/GenBank/DDBJ databases">
        <title>Bradyrhizobium xenonodulans sp. nov.</title>
        <authorList>
            <person name="Claassens R."/>
            <person name="Venter S.N."/>
            <person name="Beukes C.W."/>
            <person name="Stepkowski T."/>
            <person name="Steenkamp E.T."/>
        </authorList>
    </citation>
    <scope>NUCLEOTIDE SEQUENCE</scope>
    <source>
        <strain evidence="2">14AB</strain>
    </source>
</reference>
<dbReference type="RefSeq" id="WP_270171732.1">
    <property type="nucleotide sequence ID" value="NZ_CP089391.1"/>
</dbReference>